<dbReference type="VEuPathDB" id="FungiDB:PABG_12291"/>
<accession>A0A1D2J8X9</accession>
<comment type="caution">
    <text evidence="1">The sequence shown here is derived from an EMBL/GenBank/DDBJ whole genome shotgun (WGS) entry which is preliminary data.</text>
</comment>
<sequence length="161" mass="18376">MARHLFQIPTVVHFDLGISWEGQGGRQEMLASREIKSKRASQDGSSRPEEGVITADLWVNVGFKTTRERMNGVLKQEQIGNKTTQEISPERRNYPTKRIGKTSKVIGWERWNAGQQPQCVYHRITTSGMLFKNEAAHGLSFPVRAFDRSIDRESSGWIFQV</sequence>
<dbReference type="AlphaFoldDB" id="A0A1D2J8X9"/>
<name>A0A1D2J8X9_PARBR</name>
<reference evidence="1 2" key="1">
    <citation type="submission" date="2016-06" db="EMBL/GenBank/DDBJ databases">
        <authorList>
            <person name="Kjaerup R.B."/>
            <person name="Dalgaard T.S."/>
            <person name="Juul-Madsen H.R."/>
        </authorList>
    </citation>
    <scope>NUCLEOTIDE SEQUENCE [LARGE SCALE GENOMIC DNA]</scope>
    <source>
        <strain evidence="1 2">Pb300</strain>
    </source>
</reference>
<gene>
    <name evidence="1" type="ORF">ACO22_06029</name>
</gene>
<dbReference type="Proteomes" id="UP000242814">
    <property type="component" value="Unassembled WGS sequence"/>
</dbReference>
<organism evidence="1 2">
    <name type="scientific">Paracoccidioides brasiliensis</name>
    <dbReference type="NCBI Taxonomy" id="121759"/>
    <lineage>
        <taxon>Eukaryota</taxon>
        <taxon>Fungi</taxon>
        <taxon>Dikarya</taxon>
        <taxon>Ascomycota</taxon>
        <taxon>Pezizomycotina</taxon>
        <taxon>Eurotiomycetes</taxon>
        <taxon>Eurotiomycetidae</taxon>
        <taxon>Onygenales</taxon>
        <taxon>Ajellomycetaceae</taxon>
        <taxon>Paracoccidioides</taxon>
    </lineage>
</organism>
<dbReference type="VEuPathDB" id="FungiDB:PADG_12351"/>
<dbReference type="EMBL" id="LZYO01000299">
    <property type="protein sequence ID" value="ODH19978.1"/>
    <property type="molecule type" value="Genomic_DNA"/>
</dbReference>
<evidence type="ECO:0000313" key="2">
    <source>
        <dbReference type="Proteomes" id="UP000242814"/>
    </source>
</evidence>
<evidence type="ECO:0000313" key="1">
    <source>
        <dbReference type="EMBL" id="ODH19978.1"/>
    </source>
</evidence>
<proteinExistence type="predicted"/>
<protein>
    <submittedName>
        <fullName evidence="1">Uncharacterized protein</fullName>
    </submittedName>
</protein>